<name>A0A9W6I092_9ACTN</name>
<dbReference type="SUPFAM" id="SSF55874">
    <property type="entry name" value="ATPase domain of HSP90 chaperone/DNA topoisomerase II/histidine kinase"/>
    <property type="match status" value="1"/>
</dbReference>
<dbReference type="RefSeq" id="WP_271217372.1">
    <property type="nucleotide sequence ID" value="NZ_BAAAVD010000003.1"/>
</dbReference>
<evidence type="ECO:0000259" key="2">
    <source>
        <dbReference type="Pfam" id="PF13581"/>
    </source>
</evidence>
<dbReference type="AlphaFoldDB" id="A0A9W6I092"/>
<dbReference type="CDD" id="cd16936">
    <property type="entry name" value="HATPase_RsbW-like"/>
    <property type="match status" value="1"/>
</dbReference>
<reference evidence="3" key="2">
    <citation type="submission" date="2023-01" db="EMBL/GenBank/DDBJ databases">
        <authorList>
            <person name="Sun Q."/>
            <person name="Evtushenko L."/>
        </authorList>
    </citation>
    <scope>NUCLEOTIDE SEQUENCE</scope>
    <source>
        <strain evidence="3">VKM Ac-2007</strain>
    </source>
</reference>
<protein>
    <recommendedName>
        <fullName evidence="2">Histidine kinase/HSP90-like ATPase domain-containing protein</fullName>
    </recommendedName>
</protein>
<dbReference type="Pfam" id="PF13581">
    <property type="entry name" value="HATPase_c_2"/>
    <property type="match status" value="1"/>
</dbReference>
<evidence type="ECO:0000313" key="4">
    <source>
        <dbReference type="Proteomes" id="UP001143474"/>
    </source>
</evidence>
<dbReference type="InterPro" id="IPR050267">
    <property type="entry name" value="Anti-sigma-factor_SerPK"/>
</dbReference>
<keyword evidence="1" id="KW-0808">Transferase</keyword>
<dbReference type="PANTHER" id="PTHR35526">
    <property type="entry name" value="ANTI-SIGMA-F FACTOR RSBW-RELATED"/>
    <property type="match status" value="1"/>
</dbReference>
<dbReference type="GO" id="GO:0004674">
    <property type="term" value="F:protein serine/threonine kinase activity"/>
    <property type="evidence" value="ECO:0007669"/>
    <property type="project" value="UniProtKB-KW"/>
</dbReference>
<organism evidence="3 4">
    <name type="scientific">Streptosporangium carneum</name>
    <dbReference type="NCBI Taxonomy" id="47481"/>
    <lineage>
        <taxon>Bacteria</taxon>
        <taxon>Bacillati</taxon>
        <taxon>Actinomycetota</taxon>
        <taxon>Actinomycetes</taxon>
        <taxon>Streptosporangiales</taxon>
        <taxon>Streptosporangiaceae</taxon>
        <taxon>Streptosporangium</taxon>
    </lineage>
</organism>
<keyword evidence="1" id="KW-0418">Kinase</keyword>
<keyword evidence="1" id="KW-0723">Serine/threonine-protein kinase</keyword>
<gene>
    <name evidence="3" type="ORF">GCM10017600_22990</name>
</gene>
<comment type="caution">
    <text evidence="3">The sequence shown here is derived from an EMBL/GenBank/DDBJ whole genome shotgun (WGS) entry which is preliminary data.</text>
</comment>
<sequence>MTIDADPRKALTVRQLLAAENPISVLGEKSIPYKPECVASARGFVRDIARDWGVPEEIREVVELLASELVTNAIVHGRGCRDGLAVHVAVYREGRIMVVEVHDGNRDAPVVAAPGEREESGRGMALVAGLARSWGFRDTRLGKAVFFELLAWP</sequence>
<dbReference type="Proteomes" id="UP001143474">
    <property type="component" value="Unassembled WGS sequence"/>
</dbReference>
<keyword evidence="4" id="KW-1185">Reference proteome</keyword>
<dbReference type="EMBL" id="BSEV01000003">
    <property type="protein sequence ID" value="GLK08894.1"/>
    <property type="molecule type" value="Genomic_DNA"/>
</dbReference>
<dbReference type="PANTHER" id="PTHR35526:SF3">
    <property type="entry name" value="ANTI-SIGMA-F FACTOR RSBW"/>
    <property type="match status" value="1"/>
</dbReference>
<evidence type="ECO:0000256" key="1">
    <source>
        <dbReference type="ARBA" id="ARBA00022527"/>
    </source>
</evidence>
<evidence type="ECO:0000313" key="3">
    <source>
        <dbReference type="EMBL" id="GLK08894.1"/>
    </source>
</evidence>
<reference evidence="3" key="1">
    <citation type="journal article" date="2014" name="Int. J. Syst. Evol. Microbiol.">
        <title>Complete genome sequence of Corynebacterium casei LMG S-19264T (=DSM 44701T), isolated from a smear-ripened cheese.</title>
        <authorList>
            <consortium name="US DOE Joint Genome Institute (JGI-PGF)"/>
            <person name="Walter F."/>
            <person name="Albersmeier A."/>
            <person name="Kalinowski J."/>
            <person name="Ruckert C."/>
        </authorList>
    </citation>
    <scope>NUCLEOTIDE SEQUENCE</scope>
    <source>
        <strain evidence="3">VKM Ac-2007</strain>
    </source>
</reference>
<dbReference type="Gene3D" id="3.30.565.10">
    <property type="entry name" value="Histidine kinase-like ATPase, C-terminal domain"/>
    <property type="match status" value="1"/>
</dbReference>
<dbReference type="InterPro" id="IPR036890">
    <property type="entry name" value="HATPase_C_sf"/>
</dbReference>
<proteinExistence type="predicted"/>
<dbReference type="InterPro" id="IPR003594">
    <property type="entry name" value="HATPase_dom"/>
</dbReference>
<accession>A0A9W6I092</accession>
<feature type="domain" description="Histidine kinase/HSP90-like ATPase" evidence="2">
    <location>
        <begin position="32"/>
        <end position="145"/>
    </location>
</feature>